<dbReference type="PANTHER" id="PTHR11733:SF237">
    <property type="entry name" value="NEPRILYSIN-LIKE 4"/>
    <property type="match status" value="1"/>
</dbReference>
<dbReference type="SUPFAM" id="SSF55486">
    <property type="entry name" value="Metalloproteases ('zincins'), catalytic domain"/>
    <property type="match status" value="1"/>
</dbReference>
<dbReference type="GO" id="GO:0016485">
    <property type="term" value="P:protein processing"/>
    <property type="evidence" value="ECO:0007669"/>
    <property type="project" value="TreeGrafter"/>
</dbReference>
<comment type="similarity">
    <text evidence="3">Belongs to the peptidase M13 family.</text>
</comment>
<keyword evidence="9" id="KW-1133">Transmembrane helix</keyword>
<dbReference type="AlphaFoldDB" id="A0AAV7I8U3"/>
<dbReference type="InterPro" id="IPR018497">
    <property type="entry name" value="Peptidase_M13_C"/>
</dbReference>
<keyword evidence="9" id="KW-0472">Membrane</keyword>
<reference evidence="12 13" key="1">
    <citation type="journal article" date="2021" name="J. Hered.">
        <title>A chromosome-level genome assembly of the parasitoid wasp, Cotesia glomerata (Hymenoptera: Braconidae).</title>
        <authorList>
            <person name="Pinto B.J."/>
            <person name="Weis J.J."/>
            <person name="Gamble T."/>
            <person name="Ode P.J."/>
            <person name="Paul R."/>
            <person name="Zaspel J.M."/>
        </authorList>
    </citation>
    <scope>NUCLEOTIDE SEQUENCE [LARGE SCALE GENOMIC DNA]</scope>
    <source>
        <strain evidence="12">CgM1</strain>
    </source>
</reference>
<dbReference type="GO" id="GO:0004222">
    <property type="term" value="F:metalloendopeptidase activity"/>
    <property type="evidence" value="ECO:0007669"/>
    <property type="project" value="InterPro"/>
</dbReference>
<dbReference type="PROSITE" id="PS51885">
    <property type="entry name" value="NEPRILYSIN"/>
    <property type="match status" value="1"/>
</dbReference>
<evidence type="ECO:0000256" key="7">
    <source>
        <dbReference type="ARBA" id="ARBA00022833"/>
    </source>
</evidence>
<sequence>MTVQDKNILISVILNLGVICLILPTISTRILGLTSPLGPINKCETDECKTERLETAALILKYRDETTAPCDNIFQHVCGNYEKSDLTHNYDFIESTRTAFKDKLIGEEIEWVDKSPVYKLIHDFYIVCMDEKAGEEKAWGTLKSAINSLGGWPAVEGDQWKEADFNWIDFTSNAKKLGFKRSPFLHWEPNNEDEMTVLTFSLHMPSSHFEEGIDPDIEIHRQMYTDLMFKIGVDLGATDKKIDKDLDDAIEFEYALYNVTRYDTDIPKNMTMEELQKEYPSVDWSKFVEKTLTPYLDAGDKPVLRVYSPGSMKKFFELMEKTPKRVQATYGVWKVIQYAGPLLRGAYPKIKERLRELLHLAEIPREAYCDEMTTNYADLAVARFYLDHFESSKETIDNMFSMIKAKIIEMLKESKKLSEDEKKQGVEIMEKMDYTIGSSKKLSDLKELEKYYDDAKLVMDNFLQSVLNMNIFKMMKSYSNKWRAEKFVPQKLVSSGMPENYQNHLYIPINMIPNLMFDNNLPMYLNFGAAGSMMAQAMFSSVAHLGEKIDKNSKDIVGDQYKCFAQMTENFTDPMIREAFIETALDEMLGLYIGFQAAYKAYHQYVAESGPELALPEVPYTVPQLFWMAWTQVFCYAKDEDIPMPKPFKDSDLNVMEYVSMMMMANVPQISEDFKCPVGSLMNPEKKCTWW</sequence>
<evidence type="ECO:0000256" key="3">
    <source>
        <dbReference type="ARBA" id="ARBA00007357"/>
    </source>
</evidence>
<evidence type="ECO:0000256" key="2">
    <source>
        <dbReference type="ARBA" id="ARBA00004401"/>
    </source>
</evidence>
<comment type="caution">
    <text evidence="12">The sequence shown here is derived from an EMBL/GenBank/DDBJ whole genome shotgun (WGS) entry which is preliminary data.</text>
</comment>
<evidence type="ECO:0000256" key="1">
    <source>
        <dbReference type="ARBA" id="ARBA00001947"/>
    </source>
</evidence>
<dbReference type="Pfam" id="PF05649">
    <property type="entry name" value="Peptidase_M13_N"/>
    <property type="match status" value="1"/>
</dbReference>
<dbReference type="EMBL" id="JAHXZJ010001119">
    <property type="protein sequence ID" value="KAH0555092.1"/>
    <property type="molecule type" value="Genomic_DNA"/>
</dbReference>
<evidence type="ECO:0000313" key="12">
    <source>
        <dbReference type="EMBL" id="KAH0555092.1"/>
    </source>
</evidence>
<feature type="domain" description="Peptidase M13 C-terminal" evidence="10">
    <location>
        <begin position="502"/>
        <end position="689"/>
    </location>
</feature>
<dbReference type="PANTHER" id="PTHR11733">
    <property type="entry name" value="ZINC METALLOPROTEASE FAMILY M13 NEPRILYSIN-RELATED"/>
    <property type="match status" value="1"/>
</dbReference>
<dbReference type="InterPro" id="IPR008753">
    <property type="entry name" value="Peptidase_M13_N"/>
</dbReference>
<keyword evidence="6" id="KW-0378">Hydrolase</keyword>
<dbReference type="GO" id="GO:0046872">
    <property type="term" value="F:metal ion binding"/>
    <property type="evidence" value="ECO:0007669"/>
    <property type="project" value="UniProtKB-KW"/>
</dbReference>
<proteinExistence type="inferred from homology"/>
<keyword evidence="13" id="KW-1185">Reference proteome</keyword>
<keyword evidence="5" id="KW-0479">Metal-binding</keyword>
<dbReference type="Gene3D" id="1.10.1380.10">
    <property type="entry name" value="Neutral endopeptidase , domain2"/>
    <property type="match status" value="1"/>
</dbReference>
<dbReference type="Proteomes" id="UP000826195">
    <property type="component" value="Unassembled WGS sequence"/>
</dbReference>
<dbReference type="Pfam" id="PF01431">
    <property type="entry name" value="Peptidase_M13"/>
    <property type="match status" value="1"/>
</dbReference>
<protein>
    <submittedName>
        <fullName evidence="12">Uncharacterized protein</fullName>
    </submittedName>
</protein>
<dbReference type="Gene3D" id="3.40.390.10">
    <property type="entry name" value="Collagenase (Catalytic Domain)"/>
    <property type="match status" value="1"/>
</dbReference>
<evidence type="ECO:0000256" key="8">
    <source>
        <dbReference type="ARBA" id="ARBA00023049"/>
    </source>
</evidence>
<evidence type="ECO:0000256" key="6">
    <source>
        <dbReference type="ARBA" id="ARBA00022801"/>
    </source>
</evidence>
<organism evidence="12 13">
    <name type="scientific">Cotesia glomerata</name>
    <name type="common">Lepidopteran parasitic wasp</name>
    <name type="synonym">Apanteles glomeratus</name>
    <dbReference type="NCBI Taxonomy" id="32391"/>
    <lineage>
        <taxon>Eukaryota</taxon>
        <taxon>Metazoa</taxon>
        <taxon>Ecdysozoa</taxon>
        <taxon>Arthropoda</taxon>
        <taxon>Hexapoda</taxon>
        <taxon>Insecta</taxon>
        <taxon>Pterygota</taxon>
        <taxon>Neoptera</taxon>
        <taxon>Endopterygota</taxon>
        <taxon>Hymenoptera</taxon>
        <taxon>Apocrita</taxon>
        <taxon>Ichneumonoidea</taxon>
        <taxon>Braconidae</taxon>
        <taxon>Microgastrinae</taxon>
        <taxon>Cotesia</taxon>
    </lineage>
</organism>
<feature type="transmembrane region" description="Helical" evidence="9">
    <location>
        <begin position="7"/>
        <end position="26"/>
    </location>
</feature>
<evidence type="ECO:0000256" key="4">
    <source>
        <dbReference type="ARBA" id="ARBA00022670"/>
    </source>
</evidence>
<keyword evidence="4" id="KW-0645">Protease</keyword>
<dbReference type="GO" id="GO:0005886">
    <property type="term" value="C:plasma membrane"/>
    <property type="evidence" value="ECO:0007669"/>
    <property type="project" value="UniProtKB-SubCell"/>
</dbReference>
<evidence type="ECO:0000313" key="13">
    <source>
        <dbReference type="Proteomes" id="UP000826195"/>
    </source>
</evidence>
<name>A0AAV7I8U3_COTGL</name>
<dbReference type="InterPro" id="IPR000718">
    <property type="entry name" value="Peptidase_M13"/>
</dbReference>
<evidence type="ECO:0000256" key="5">
    <source>
        <dbReference type="ARBA" id="ARBA00022723"/>
    </source>
</evidence>
<evidence type="ECO:0000259" key="11">
    <source>
        <dbReference type="Pfam" id="PF05649"/>
    </source>
</evidence>
<evidence type="ECO:0000256" key="9">
    <source>
        <dbReference type="SAM" id="Phobius"/>
    </source>
</evidence>
<gene>
    <name evidence="12" type="ORF">KQX54_015189</name>
</gene>
<keyword evidence="9" id="KW-0812">Transmembrane</keyword>
<evidence type="ECO:0000259" key="10">
    <source>
        <dbReference type="Pfam" id="PF01431"/>
    </source>
</evidence>
<feature type="domain" description="Peptidase M13 N-terminal" evidence="11">
    <location>
        <begin position="69"/>
        <end position="437"/>
    </location>
</feature>
<dbReference type="InterPro" id="IPR042089">
    <property type="entry name" value="Peptidase_M13_dom_2"/>
</dbReference>
<accession>A0AAV7I8U3</accession>
<dbReference type="InterPro" id="IPR024079">
    <property type="entry name" value="MetalloPept_cat_dom_sf"/>
</dbReference>
<comment type="cofactor">
    <cofactor evidence="1">
        <name>Zn(2+)</name>
        <dbReference type="ChEBI" id="CHEBI:29105"/>
    </cofactor>
</comment>
<keyword evidence="7" id="KW-0862">Zinc</keyword>
<comment type="subcellular location">
    <subcellularLocation>
        <location evidence="2">Cell membrane</location>
        <topology evidence="2">Single-pass type II membrane protein</topology>
    </subcellularLocation>
</comment>
<keyword evidence="8" id="KW-0482">Metalloprotease</keyword>